<feature type="compositionally biased region" description="Gly residues" evidence="1">
    <location>
        <begin position="12"/>
        <end position="32"/>
    </location>
</feature>
<comment type="caution">
    <text evidence="5">The sequence shown here is derived from an EMBL/GenBank/DDBJ whole genome shotgun (WGS) entry which is preliminary data.</text>
</comment>
<dbReference type="PANTHER" id="PTHR38149:SF1">
    <property type="entry name" value="ATPASE"/>
    <property type="match status" value="1"/>
</dbReference>
<dbReference type="InterPro" id="IPR019195">
    <property type="entry name" value="ABC_ATPase_put"/>
</dbReference>
<evidence type="ECO:0000256" key="1">
    <source>
        <dbReference type="SAM" id="MobiDB-lite"/>
    </source>
</evidence>
<gene>
    <name evidence="5" type="ORF">TrCOL_g13372</name>
</gene>
<dbReference type="PANTHER" id="PTHR38149">
    <property type="entry name" value="ATPASE"/>
    <property type="match status" value="1"/>
</dbReference>
<dbReference type="OrthoDB" id="189459at2759"/>
<dbReference type="InterPro" id="IPR049069">
    <property type="entry name" value="MRB1590-like_C"/>
</dbReference>
<feature type="domain" description="MRB1590-like C-terminal" evidence="4">
    <location>
        <begin position="530"/>
        <end position="633"/>
    </location>
</feature>
<name>A0A9W7G597_9STRA</name>
<feature type="domain" description="ATPase of the ABC class N-terminal" evidence="3">
    <location>
        <begin position="50"/>
        <end position="143"/>
    </location>
</feature>
<dbReference type="Pfam" id="PF09818">
    <property type="entry name" value="ABC_ATPase"/>
    <property type="match status" value="1"/>
</dbReference>
<feature type="domain" description="ATPase of the ABC class C-terminal" evidence="2">
    <location>
        <begin position="241"/>
        <end position="498"/>
    </location>
</feature>
<feature type="compositionally biased region" description="Low complexity" evidence="1">
    <location>
        <begin position="1"/>
        <end position="11"/>
    </location>
</feature>
<proteinExistence type="predicted"/>
<dbReference type="Pfam" id="PF21117">
    <property type="entry name" value="MRB1590_C"/>
    <property type="match status" value="1"/>
</dbReference>
<dbReference type="EMBL" id="BRYA01000032">
    <property type="protein sequence ID" value="GMI33441.1"/>
    <property type="molecule type" value="Genomic_DNA"/>
</dbReference>
<protein>
    <submittedName>
        <fullName evidence="5">Uncharacterized protein</fullName>
    </submittedName>
</protein>
<dbReference type="InterPro" id="IPR046833">
    <property type="entry name" value="ABC_N"/>
</dbReference>
<sequence>MSGRGAYYKNKYGGGGRGRGGGGRGGGRGGNGSAHASFPPTPPSGGGSADSLISSLRSLDGSPYPKYHSIETSTGWVFPNREGGSNLMTLYITRTQSDPYARPTRVKLTVPPTTAGYESECYSTKRRRTALGGLVGRRMERACREMGGDLGGGGGGGGGGGRGGGWNGPKGGDVQVGKLGQNVIEQSCCEINEEGYFTIRITVNLPAKGRSIMGGKAADIFSRVLPGLVREGVIRKGGELDWCKQVEDQGSLRDQLRSHGLVAFVRNGSILPRVSGADPRPMPGGLPFTSPPSMEVSLEMINAKTTVKGMGVKEGVTLIVGGGFHGKSTLLQAIQEGVYDKVIGDGREGVVTRDDAVKVKAEDGRKVAGVDIERFIKGLPGGRSTRNFNTLDASGSTSQAASISESLECGSKTLLFDEDTCATNFMIRDGKMAALVDAEPITPFVSRVRGMREGGISCVLVIGGSGDYLNVADAVIGMKDYMASDLTTQAKEVCSRPSFKSQVPPVASHVPDWSIKGRTFYPSALHPEWKCAVRSREKISYGDEVELELGGMEQVESKEQANGILLAMHGAAKLGPKGGRGGGSWCLAEAVTAVLGRVARKGVAEGLGGEGCMDGTIVMPRIYEVAGAIGRLRVEGVVKGHEGEEGEGVKRMKV</sequence>
<feature type="region of interest" description="Disordered" evidence="1">
    <location>
        <begin position="149"/>
        <end position="169"/>
    </location>
</feature>
<evidence type="ECO:0000259" key="2">
    <source>
        <dbReference type="Pfam" id="PF09818"/>
    </source>
</evidence>
<evidence type="ECO:0000259" key="3">
    <source>
        <dbReference type="Pfam" id="PF20446"/>
    </source>
</evidence>
<dbReference type="Pfam" id="PF20446">
    <property type="entry name" value="ABC_N"/>
    <property type="match status" value="2"/>
</dbReference>
<organism evidence="5 6">
    <name type="scientific">Triparma columacea</name>
    <dbReference type="NCBI Taxonomy" id="722753"/>
    <lineage>
        <taxon>Eukaryota</taxon>
        <taxon>Sar</taxon>
        <taxon>Stramenopiles</taxon>
        <taxon>Ochrophyta</taxon>
        <taxon>Bolidophyceae</taxon>
        <taxon>Parmales</taxon>
        <taxon>Triparmaceae</taxon>
        <taxon>Triparma</taxon>
    </lineage>
</organism>
<keyword evidence="6" id="KW-1185">Reference proteome</keyword>
<dbReference type="AlphaFoldDB" id="A0A9W7G597"/>
<feature type="region of interest" description="Disordered" evidence="1">
    <location>
        <begin position="1"/>
        <end position="56"/>
    </location>
</feature>
<feature type="domain" description="ATPase of the ABC class N-terminal" evidence="3">
    <location>
        <begin position="170"/>
        <end position="233"/>
    </location>
</feature>
<dbReference type="InterPro" id="IPR046834">
    <property type="entry name" value="ABC_ATPase_C"/>
</dbReference>
<reference evidence="6" key="1">
    <citation type="journal article" date="2023" name="Commun. Biol.">
        <title>Genome analysis of Parmales, the sister group of diatoms, reveals the evolutionary specialization of diatoms from phago-mixotrophs to photoautotrophs.</title>
        <authorList>
            <person name="Ban H."/>
            <person name="Sato S."/>
            <person name="Yoshikawa S."/>
            <person name="Yamada K."/>
            <person name="Nakamura Y."/>
            <person name="Ichinomiya M."/>
            <person name="Sato N."/>
            <person name="Blanc-Mathieu R."/>
            <person name="Endo H."/>
            <person name="Kuwata A."/>
            <person name="Ogata H."/>
        </authorList>
    </citation>
    <scope>NUCLEOTIDE SEQUENCE [LARGE SCALE GENOMIC DNA]</scope>
</reference>
<evidence type="ECO:0000313" key="5">
    <source>
        <dbReference type="EMBL" id="GMI33441.1"/>
    </source>
</evidence>
<evidence type="ECO:0000259" key="4">
    <source>
        <dbReference type="Pfam" id="PF21117"/>
    </source>
</evidence>
<evidence type="ECO:0000313" key="6">
    <source>
        <dbReference type="Proteomes" id="UP001165065"/>
    </source>
</evidence>
<dbReference type="Proteomes" id="UP001165065">
    <property type="component" value="Unassembled WGS sequence"/>
</dbReference>
<accession>A0A9W7G597</accession>